<keyword evidence="3" id="KW-1185">Reference proteome</keyword>
<reference evidence="3" key="1">
    <citation type="submission" date="2016-10" db="EMBL/GenBank/DDBJ databases">
        <authorList>
            <person name="Varghese N."/>
            <person name="Submissions S."/>
        </authorList>
    </citation>
    <scope>NUCLEOTIDE SEQUENCE [LARGE SCALE GENOMIC DNA]</scope>
    <source>
        <strain evidence="3">CGMCC 1.10657</strain>
    </source>
</reference>
<evidence type="ECO:0000313" key="3">
    <source>
        <dbReference type="Proteomes" id="UP000198658"/>
    </source>
</evidence>
<dbReference type="Proteomes" id="UP000198658">
    <property type="component" value="Unassembled WGS sequence"/>
</dbReference>
<dbReference type="AlphaFoldDB" id="A0A1H3Z5W5"/>
<feature type="transmembrane region" description="Helical" evidence="1">
    <location>
        <begin position="7"/>
        <end position="30"/>
    </location>
</feature>
<dbReference type="RefSeq" id="WP_211567184.1">
    <property type="nucleotide sequence ID" value="NZ_FNQO01000002.1"/>
</dbReference>
<dbReference type="STRING" id="658218.SAMN05216562_2210"/>
<accession>A0A1H3Z5W5</accession>
<evidence type="ECO:0000256" key="1">
    <source>
        <dbReference type="SAM" id="Phobius"/>
    </source>
</evidence>
<name>A0A1H3Z5W5_9GAMM</name>
<dbReference type="EMBL" id="FNQO01000002">
    <property type="protein sequence ID" value="SEA19037.1"/>
    <property type="molecule type" value="Genomic_DNA"/>
</dbReference>
<keyword evidence="1" id="KW-0812">Transmembrane</keyword>
<feature type="transmembrane region" description="Helical" evidence="1">
    <location>
        <begin position="58"/>
        <end position="77"/>
    </location>
</feature>
<keyword evidence="1" id="KW-1133">Transmembrane helix</keyword>
<organism evidence="2 3">
    <name type="scientific">Microbulbifer marinus</name>
    <dbReference type="NCBI Taxonomy" id="658218"/>
    <lineage>
        <taxon>Bacteria</taxon>
        <taxon>Pseudomonadati</taxon>
        <taxon>Pseudomonadota</taxon>
        <taxon>Gammaproteobacteria</taxon>
        <taxon>Cellvibrionales</taxon>
        <taxon>Microbulbiferaceae</taxon>
        <taxon>Microbulbifer</taxon>
    </lineage>
</organism>
<keyword evidence="1" id="KW-0472">Membrane</keyword>
<gene>
    <name evidence="2" type="ORF">SAMN05216562_2210</name>
</gene>
<evidence type="ECO:0000313" key="2">
    <source>
        <dbReference type="EMBL" id="SEA19037.1"/>
    </source>
</evidence>
<protein>
    <submittedName>
        <fullName evidence="2">Uncharacterized protein</fullName>
    </submittedName>
</protein>
<sequence>MELSTHIIFSLISYKITSLLVGCVFAYMGYRLFMSGIWGHAGELETGFGDNRVVIKKAAPGTFFAVFGAVIIAITLYKGLEFETYRKGGESFVEIAEEGATDMPDRKSL</sequence>
<proteinExistence type="predicted"/>